<keyword evidence="9" id="KW-1185">Reference proteome</keyword>
<keyword evidence="6" id="KW-0496">Mitochondrion</keyword>
<keyword evidence="5" id="KW-1133">Transmembrane helix</keyword>
<organism evidence="8 9">
    <name type="scientific">Dendrobium catenatum</name>
    <dbReference type="NCBI Taxonomy" id="906689"/>
    <lineage>
        <taxon>Eukaryota</taxon>
        <taxon>Viridiplantae</taxon>
        <taxon>Streptophyta</taxon>
        <taxon>Embryophyta</taxon>
        <taxon>Tracheophyta</taxon>
        <taxon>Spermatophyta</taxon>
        <taxon>Magnoliopsida</taxon>
        <taxon>Liliopsida</taxon>
        <taxon>Asparagales</taxon>
        <taxon>Orchidaceae</taxon>
        <taxon>Epidendroideae</taxon>
        <taxon>Malaxideae</taxon>
        <taxon>Dendrobiinae</taxon>
        <taxon>Dendrobium</taxon>
    </lineage>
</organism>
<reference evidence="8 9" key="1">
    <citation type="journal article" date="2016" name="Sci. Rep.">
        <title>The Dendrobium catenatum Lindl. genome sequence provides insights into polysaccharide synthase, floral development and adaptive evolution.</title>
        <authorList>
            <person name="Zhang G.Q."/>
            <person name="Xu Q."/>
            <person name="Bian C."/>
            <person name="Tsai W.C."/>
            <person name="Yeh C.M."/>
            <person name="Liu K.W."/>
            <person name="Yoshida K."/>
            <person name="Zhang L.S."/>
            <person name="Chang S.B."/>
            <person name="Chen F."/>
            <person name="Shi Y."/>
            <person name="Su Y.Y."/>
            <person name="Zhang Y.Q."/>
            <person name="Chen L.J."/>
            <person name="Yin Y."/>
            <person name="Lin M."/>
            <person name="Huang H."/>
            <person name="Deng H."/>
            <person name="Wang Z.W."/>
            <person name="Zhu S.L."/>
            <person name="Zhao X."/>
            <person name="Deng C."/>
            <person name="Niu S.C."/>
            <person name="Huang J."/>
            <person name="Wang M."/>
            <person name="Liu G.H."/>
            <person name="Yang H.J."/>
            <person name="Xiao X.J."/>
            <person name="Hsiao Y.Y."/>
            <person name="Wu W.L."/>
            <person name="Chen Y.Y."/>
            <person name="Mitsuda N."/>
            <person name="Ohme-Takagi M."/>
            <person name="Luo Y.B."/>
            <person name="Van de Peer Y."/>
            <person name="Liu Z.J."/>
        </authorList>
    </citation>
    <scope>NUCLEOTIDE SEQUENCE [LARGE SCALE GENOMIC DNA]</scope>
    <source>
        <tissue evidence="8">The whole plant</tissue>
    </source>
</reference>
<dbReference type="InterPro" id="IPR019133">
    <property type="entry name" value="MIC60"/>
</dbReference>
<dbReference type="STRING" id="906689.A0A2I0WFA4"/>
<sequence>MNHTKDFTTRKTAPRTFVDGAVAGGGGGGGWPTMIQQLGGMCSSIDNVNWYMMRSMYPSTVSSLPKKTSKNGDPRISVLPRRYESVVDFRIGHAPMTSLGGEVVFFSWLQVSLANQEASFNLFFAWSRRMDGEEGFEINIWKKPWTKTLKASNDESPPLLSKDTERTEEKSLAETYSLLIEDGSSNGYKKTEGTDAITTFFQDKEAFTASSDDNKKSDDVKLVLDFIEALHIAERRQAESDAYIFTEEKRKMKEKFEKELKDSRARELMYAEEAAILEKVSTSPMAAGGFLFFRCRRLGLSSSSFNNISSTTLNLPFIFSWTDAN</sequence>
<keyword evidence="4" id="KW-0999">Mitochondrion inner membrane</keyword>
<evidence type="ECO:0000313" key="8">
    <source>
        <dbReference type="EMBL" id="PKU74340.1"/>
    </source>
</evidence>
<dbReference type="PANTHER" id="PTHR15415">
    <property type="entry name" value="MITOFILIN"/>
    <property type="match status" value="1"/>
</dbReference>
<proteinExistence type="inferred from homology"/>
<evidence type="ECO:0000256" key="1">
    <source>
        <dbReference type="ARBA" id="ARBA00004273"/>
    </source>
</evidence>
<accession>A0A2I0WFA4</accession>
<evidence type="ECO:0000256" key="5">
    <source>
        <dbReference type="ARBA" id="ARBA00022989"/>
    </source>
</evidence>
<comment type="similarity">
    <text evidence="2">Belongs to the MICOS complex subunit Mic60 family.</text>
</comment>
<dbReference type="GO" id="GO:0061617">
    <property type="term" value="C:MICOS complex"/>
    <property type="evidence" value="ECO:0007669"/>
    <property type="project" value="TreeGrafter"/>
</dbReference>
<evidence type="ECO:0000256" key="6">
    <source>
        <dbReference type="ARBA" id="ARBA00023128"/>
    </source>
</evidence>
<name>A0A2I0WFA4_9ASPA</name>
<gene>
    <name evidence="8" type="ORF">MA16_Dca003543</name>
</gene>
<reference evidence="8 9" key="2">
    <citation type="journal article" date="2017" name="Nature">
        <title>The Apostasia genome and the evolution of orchids.</title>
        <authorList>
            <person name="Zhang G.Q."/>
            <person name="Liu K.W."/>
            <person name="Li Z."/>
            <person name="Lohaus R."/>
            <person name="Hsiao Y.Y."/>
            <person name="Niu S.C."/>
            <person name="Wang J.Y."/>
            <person name="Lin Y.C."/>
            <person name="Xu Q."/>
            <person name="Chen L.J."/>
            <person name="Yoshida K."/>
            <person name="Fujiwara S."/>
            <person name="Wang Z.W."/>
            <person name="Zhang Y.Q."/>
            <person name="Mitsuda N."/>
            <person name="Wang M."/>
            <person name="Liu G.H."/>
            <person name="Pecoraro L."/>
            <person name="Huang H.X."/>
            <person name="Xiao X.J."/>
            <person name="Lin M."/>
            <person name="Wu X.Y."/>
            <person name="Wu W.L."/>
            <person name="Chen Y.Y."/>
            <person name="Chang S.B."/>
            <person name="Sakamoto S."/>
            <person name="Ohme-Takagi M."/>
            <person name="Yagi M."/>
            <person name="Zeng S.J."/>
            <person name="Shen C.Y."/>
            <person name="Yeh C.M."/>
            <person name="Luo Y.B."/>
            <person name="Tsai W.C."/>
            <person name="Van de Peer Y."/>
            <person name="Liu Z.J."/>
        </authorList>
    </citation>
    <scope>NUCLEOTIDE SEQUENCE [LARGE SCALE GENOMIC DNA]</scope>
    <source>
        <tissue evidence="8">The whole plant</tissue>
    </source>
</reference>
<dbReference type="PANTHER" id="PTHR15415:SF7">
    <property type="entry name" value="MICOS COMPLEX SUBUNIT MIC60"/>
    <property type="match status" value="1"/>
</dbReference>
<keyword evidence="7" id="KW-0472">Membrane</keyword>
<evidence type="ECO:0000256" key="3">
    <source>
        <dbReference type="ARBA" id="ARBA00022692"/>
    </source>
</evidence>
<protein>
    <submittedName>
        <fullName evidence="8">Uncharacterized protein</fullName>
    </submittedName>
</protein>
<evidence type="ECO:0000256" key="7">
    <source>
        <dbReference type="ARBA" id="ARBA00023136"/>
    </source>
</evidence>
<evidence type="ECO:0000256" key="2">
    <source>
        <dbReference type="ARBA" id="ARBA00010877"/>
    </source>
</evidence>
<evidence type="ECO:0000256" key="4">
    <source>
        <dbReference type="ARBA" id="ARBA00022792"/>
    </source>
</evidence>
<evidence type="ECO:0000313" key="9">
    <source>
        <dbReference type="Proteomes" id="UP000233837"/>
    </source>
</evidence>
<dbReference type="EMBL" id="KZ502674">
    <property type="protein sequence ID" value="PKU74340.1"/>
    <property type="molecule type" value="Genomic_DNA"/>
</dbReference>
<dbReference type="AlphaFoldDB" id="A0A2I0WFA4"/>
<comment type="subcellular location">
    <subcellularLocation>
        <location evidence="1">Mitochondrion inner membrane</location>
    </subcellularLocation>
</comment>
<dbReference type="GO" id="GO:0042407">
    <property type="term" value="P:cristae formation"/>
    <property type="evidence" value="ECO:0007669"/>
    <property type="project" value="TreeGrafter"/>
</dbReference>
<dbReference type="Proteomes" id="UP000233837">
    <property type="component" value="Unassembled WGS sequence"/>
</dbReference>
<keyword evidence="3" id="KW-0812">Transmembrane</keyword>